<reference evidence="2 3" key="1">
    <citation type="journal article" date="2019" name="Nat. Med.">
        <title>A library of human gut bacterial isolates paired with longitudinal multiomics data enables mechanistic microbiome research.</title>
        <authorList>
            <person name="Poyet M."/>
            <person name="Groussin M."/>
            <person name="Gibbons S.M."/>
            <person name="Avila-Pacheco J."/>
            <person name="Jiang X."/>
            <person name="Kearney S.M."/>
            <person name="Perrotta A.R."/>
            <person name="Berdy B."/>
            <person name="Zhao S."/>
            <person name="Lieberman T.D."/>
            <person name="Swanson P.K."/>
            <person name="Smith M."/>
            <person name="Roesemann S."/>
            <person name="Alexander J.E."/>
            <person name="Rich S.A."/>
            <person name="Livny J."/>
            <person name="Vlamakis H."/>
            <person name="Clish C."/>
            <person name="Bullock K."/>
            <person name="Deik A."/>
            <person name="Scott J."/>
            <person name="Pierce K.A."/>
            <person name="Xavier R.J."/>
            <person name="Alm E.J."/>
        </authorList>
    </citation>
    <scope>NUCLEOTIDE SEQUENCE [LARGE SCALE GENOMIC DNA]</scope>
    <source>
        <strain evidence="2 3">BIOML-A1</strain>
    </source>
</reference>
<dbReference type="AlphaFoldDB" id="A0A4Q5BHY2"/>
<proteinExistence type="predicted"/>
<feature type="region of interest" description="Disordered" evidence="1">
    <location>
        <begin position="41"/>
        <end position="67"/>
    </location>
</feature>
<evidence type="ECO:0000256" key="1">
    <source>
        <dbReference type="SAM" id="MobiDB-lite"/>
    </source>
</evidence>
<evidence type="ECO:0000313" key="2">
    <source>
        <dbReference type="EMBL" id="MTS55287.1"/>
    </source>
</evidence>
<organism evidence="2 3">
    <name type="scientific">Streptococcus parasanguinis</name>
    <dbReference type="NCBI Taxonomy" id="1318"/>
    <lineage>
        <taxon>Bacteria</taxon>
        <taxon>Bacillati</taxon>
        <taxon>Bacillota</taxon>
        <taxon>Bacilli</taxon>
        <taxon>Lactobacillales</taxon>
        <taxon>Streptococcaceae</taxon>
        <taxon>Streptococcus</taxon>
    </lineage>
</organism>
<feature type="compositionally biased region" description="Basic and acidic residues" evidence="1">
    <location>
        <begin position="44"/>
        <end position="65"/>
    </location>
</feature>
<accession>A0A4Q5BHY2</accession>
<evidence type="ECO:0000313" key="3">
    <source>
        <dbReference type="Proteomes" id="UP000441330"/>
    </source>
</evidence>
<protein>
    <submittedName>
        <fullName evidence="2">Uncharacterized protein</fullName>
    </submittedName>
</protein>
<name>A0A4Q5BHY2_STRPA</name>
<dbReference type="EMBL" id="WMZJ01000011">
    <property type="protein sequence ID" value="MTS55287.1"/>
    <property type="molecule type" value="Genomic_DNA"/>
</dbReference>
<sequence length="124" mass="14036">MSQLQRLKALQEENKAKSQKANMTAFNELIGIYVGTPTRPHYPKLRDEHGKVIKDEKGRDKRSDENDGYTHVFAEFGTAKMIQIVLPKEYNLNITSAYALSGLGYDIASSNMFFIEKDGTIANY</sequence>
<comment type="caution">
    <text evidence="2">The sequence shown here is derived from an EMBL/GenBank/DDBJ whole genome shotgun (WGS) entry which is preliminary data.</text>
</comment>
<dbReference type="Proteomes" id="UP000441330">
    <property type="component" value="Unassembled WGS sequence"/>
</dbReference>
<gene>
    <name evidence="2" type="ORF">GMC94_10695</name>
</gene>